<protein>
    <submittedName>
        <fullName evidence="2">Uncharacterized protein</fullName>
    </submittedName>
</protein>
<evidence type="ECO:0000313" key="2">
    <source>
        <dbReference type="EMBL" id="MBA8824964.1"/>
    </source>
</evidence>
<evidence type="ECO:0000313" key="3">
    <source>
        <dbReference type="Proteomes" id="UP000569329"/>
    </source>
</evidence>
<name>A0A839DTZ6_9PSEU</name>
<evidence type="ECO:0000256" key="1">
    <source>
        <dbReference type="SAM" id="MobiDB-lite"/>
    </source>
</evidence>
<keyword evidence="3" id="KW-1185">Reference proteome</keyword>
<feature type="compositionally biased region" description="Basic and acidic residues" evidence="1">
    <location>
        <begin position="32"/>
        <end position="44"/>
    </location>
</feature>
<organism evidence="2 3">
    <name type="scientific">Halosaccharopolyspora lacisalsi</name>
    <dbReference type="NCBI Taxonomy" id="1000566"/>
    <lineage>
        <taxon>Bacteria</taxon>
        <taxon>Bacillati</taxon>
        <taxon>Actinomycetota</taxon>
        <taxon>Actinomycetes</taxon>
        <taxon>Pseudonocardiales</taxon>
        <taxon>Pseudonocardiaceae</taxon>
        <taxon>Halosaccharopolyspora</taxon>
    </lineage>
</organism>
<comment type="caution">
    <text evidence="2">The sequence shown here is derived from an EMBL/GenBank/DDBJ whole genome shotgun (WGS) entry which is preliminary data.</text>
</comment>
<feature type="compositionally biased region" description="Basic and acidic residues" evidence="1">
    <location>
        <begin position="10"/>
        <end position="23"/>
    </location>
</feature>
<dbReference type="EMBL" id="JACGWZ010000002">
    <property type="protein sequence ID" value="MBA8824964.1"/>
    <property type="molecule type" value="Genomic_DNA"/>
</dbReference>
<feature type="compositionally biased region" description="Polar residues" evidence="1">
    <location>
        <begin position="45"/>
        <end position="54"/>
    </location>
</feature>
<gene>
    <name evidence="2" type="ORF">FHX42_002311</name>
</gene>
<sequence>MTEDAANPDVHPEDPAEGGREQQAEPGVPRARPAEPAEGSRDTEGSTAMTTMQSPAKDKNYNLLTVLQLSLQNVWQMETYIADAEREGDGELAEWLRKIQENNRKAGEQGKQMLQARLAGEGA</sequence>
<accession>A0A839DTZ6</accession>
<proteinExistence type="predicted"/>
<dbReference type="AlphaFoldDB" id="A0A839DTZ6"/>
<reference evidence="2 3" key="1">
    <citation type="submission" date="2020-07" db="EMBL/GenBank/DDBJ databases">
        <title>Sequencing the genomes of 1000 actinobacteria strains.</title>
        <authorList>
            <person name="Klenk H.-P."/>
        </authorList>
    </citation>
    <scope>NUCLEOTIDE SEQUENCE [LARGE SCALE GENOMIC DNA]</scope>
    <source>
        <strain evidence="2 3">DSM 45975</strain>
    </source>
</reference>
<feature type="region of interest" description="Disordered" evidence="1">
    <location>
        <begin position="1"/>
        <end position="59"/>
    </location>
</feature>
<dbReference type="Proteomes" id="UP000569329">
    <property type="component" value="Unassembled WGS sequence"/>
</dbReference>